<evidence type="ECO:0000256" key="1">
    <source>
        <dbReference type="ARBA" id="ARBA00004651"/>
    </source>
</evidence>
<dbReference type="PANTHER" id="PTHR33281:SF19">
    <property type="entry name" value="VOLTAGE-DEPENDENT ANION CHANNEL-FORMING PROTEIN YNEE"/>
    <property type="match status" value="1"/>
</dbReference>
<organism evidence="10 11">
    <name type="scientific">Chryseobacterium rhizoplanae</name>
    <dbReference type="NCBI Taxonomy" id="1609531"/>
    <lineage>
        <taxon>Bacteria</taxon>
        <taxon>Pseudomonadati</taxon>
        <taxon>Bacteroidota</taxon>
        <taxon>Flavobacteriia</taxon>
        <taxon>Flavobacteriales</taxon>
        <taxon>Weeksellaceae</taxon>
        <taxon>Chryseobacterium group</taxon>
        <taxon>Chryseobacterium</taxon>
    </lineage>
</organism>
<evidence type="ECO:0000256" key="9">
    <source>
        <dbReference type="SAM" id="Phobius"/>
    </source>
</evidence>
<proteinExistence type="inferred from homology"/>
<keyword evidence="6" id="KW-0406">Ion transport</keyword>
<dbReference type="GO" id="GO:0005886">
    <property type="term" value="C:plasma membrane"/>
    <property type="evidence" value="ECO:0007669"/>
    <property type="project" value="UniProtKB-SubCell"/>
</dbReference>
<gene>
    <name evidence="10" type="ORF">SAMN06265171_101252</name>
</gene>
<dbReference type="InterPro" id="IPR044669">
    <property type="entry name" value="YneE/VCCN1/2-like"/>
</dbReference>
<comment type="subcellular location">
    <subcellularLocation>
        <location evidence="1">Cell membrane</location>
        <topology evidence="1">Multi-pass membrane protein</topology>
    </subcellularLocation>
</comment>
<evidence type="ECO:0000256" key="7">
    <source>
        <dbReference type="ARBA" id="ARBA00023136"/>
    </source>
</evidence>
<evidence type="ECO:0000313" key="11">
    <source>
        <dbReference type="Proteomes" id="UP000316916"/>
    </source>
</evidence>
<keyword evidence="4 9" id="KW-0812">Transmembrane</keyword>
<dbReference type="AlphaFoldDB" id="A0A521AM29"/>
<comment type="similarity">
    <text evidence="8">Belongs to the anion channel-forming bestrophin (TC 1.A.46) family.</text>
</comment>
<dbReference type="GO" id="GO:0005254">
    <property type="term" value="F:chloride channel activity"/>
    <property type="evidence" value="ECO:0007669"/>
    <property type="project" value="InterPro"/>
</dbReference>
<keyword evidence="3" id="KW-1003">Cell membrane</keyword>
<evidence type="ECO:0000256" key="8">
    <source>
        <dbReference type="ARBA" id="ARBA00034708"/>
    </source>
</evidence>
<keyword evidence="5 9" id="KW-1133">Transmembrane helix</keyword>
<feature type="transmembrane region" description="Helical" evidence="9">
    <location>
        <begin position="230"/>
        <end position="247"/>
    </location>
</feature>
<evidence type="ECO:0000313" key="10">
    <source>
        <dbReference type="EMBL" id="SMO35710.1"/>
    </source>
</evidence>
<evidence type="ECO:0000256" key="4">
    <source>
        <dbReference type="ARBA" id="ARBA00022692"/>
    </source>
</evidence>
<evidence type="ECO:0000256" key="3">
    <source>
        <dbReference type="ARBA" id="ARBA00022475"/>
    </source>
</evidence>
<name>A0A521AM29_9FLAO</name>
<dbReference type="PANTHER" id="PTHR33281">
    <property type="entry name" value="UPF0187 PROTEIN YNEE"/>
    <property type="match status" value="1"/>
</dbReference>
<feature type="transmembrane region" description="Helical" evidence="9">
    <location>
        <begin position="43"/>
        <end position="62"/>
    </location>
</feature>
<evidence type="ECO:0000256" key="2">
    <source>
        <dbReference type="ARBA" id="ARBA00022448"/>
    </source>
</evidence>
<reference evidence="10 11" key="1">
    <citation type="submission" date="2017-05" db="EMBL/GenBank/DDBJ databases">
        <authorList>
            <person name="Varghese N."/>
            <person name="Submissions S."/>
        </authorList>
    </citation>
    <scope>NUCLEOTIDE SEQUENCE [LARGE SCALE GENOMIC DNA]</scope>
    <source>
        <strain evidence="10 11">DSM 29371</strain>
    </source>
</reference>
<keyword evidence="2" id="KW-0813">Transport</keyword>
<feature type="transmembrane region" description="Helical" evidence="9">
    <location>
        <begin position="267"/>
        <end position="284"/>
    </location>
</feature>
<evidence type="ECO:0000256" key="5">
    <source>
        <dbReference type="ARBA" id="ARBA00022989"/>
    </source>
</evidence>
<dbReference type="Proteomes" id="UP000316916">
    <property type="component" value="Unassembled WGS sequence"/>
</dbReference>
<keyword evidence="11" id="KW-1185">Reference proteome</keyword>
<dbReference type="EMBL" id="FXTC01000001">
    <property type="protein sequence ID" value="SMO35710.1"/>
    <property type="molecule type" value="Genomic_DNA"/>
</dbReference>
<dbReference type="Pfam" id="PF25539">
    <property type="entry name" value="Bestrophin_2"/>
    <property type="match status" value="1"/>
</dbReference>
<protein>
    <submittedName>
        <fullName evidence="10">Putative membrane protein</fullName>
    </submittedName>
</protein>
<sequence length="337" mass="39155">MYIGKSYHLFEFVIWTKGKIYTLLLLGLIPICLYHILGIKWVAVPWSVIAMLGTATAFILGFKNNLSYNRSTEAQDIWTSIVSNSRAWGLVSKDYLQNNNETSKILIYTHMAWITALRYSMREPRSWESTDKRHNVKYRKHFIIPEQQTTLEEELSKYLESSELEKILKVKNISTYILSLQSKTLKSLYEKQEITIAQFIDMEKSIKEFYYLQGKSEHIKDSPFPRQYNIINNLLIQSFSFLLPYGLLADFNRLNESVDGFMKGNMIWLILPFSCLISWLYASIAQVGENTENPFEGGANDVPISRMSFQLEAELREMLGEINFRNLDTGQNTTIIL</sequence>
<accession>A0A521AM29</accession>
<evidence type="ECO:0000256" key="6">
    <source>
        <dbReference type="ARBA" id="ARBA00023065"/>
    </source>
</evidence>
<keyword evidence="7 9" id="KW-0472">Membrane</keyword>
<dbReference type="RefSeq" id="WP_142716362.1">
    <property type="nucleotide sequence ID" value="NZ_FXTC01000001.1"/>
</dbReference>
<feature type="transmembrane region" description="Helical" evidence="9">
    <location>
        <begin position="20"/>
        <end position="37"/>
    </location>
</feature>